<evidence type="ECO:0000313" key="2">
    <source>
        <dbReference type="EMBL" id="KAB8071744.1"/>
    </source>
</evidence>
<keyword evidence="3" id="KW-1185">Reference proteome</keyword>
<evidence type="ECO:0008006" key="4">
    <source>
        <dbReference type="Google" id="ProtNLM"/>
    </source>
</evidence>
<protein>
    <recommendedName>
        <fullName evidence="4">Major facilitator superfamily (MFS) profile domain-containing protein</fullName>
    </recommendedName>
</protein>
<sequence>MEDEGISLHELRGDMSASASPQGRRPELLHPIDGEAYNFIMGWRLELIALALLLLTFVTTFEMIIVNTAILPIGNALNEFSQSSWTVTAYLVAYIGKNLSQISRHIILHLLTNT</sequence>
<feature type="transmembrane region" description="Helical" evidence="1">
    <location>
        <begin position="47"/>
        <end position="71"/>
    </location>
</feature>
<proteinExistence type="predicted"/>
<keyword evidence="1" id="KW-0472">Membrane</keyword>
<keyword evidence="1" id="KW-0812">Transmembrane</keyword>
<organism evidence="2 3">
    <name type="scientific">Aspergillus leporis</name>
    <dbReference type="NCBI Taxonomy" id="41062"/>
    <lineage>
        <taxon>Eukaryota</taxon>
        <taxon>Fungi</taxon>
        <taxon>Dikarya</taxon>
        <taxon>Ascomycota</taxon>
        <taxon>Pezizomycotina</taxon>
        <taxon>Eurotiomycetes</taxon>
        <taxon>Eurotiomycetidae</taxon>
        <taxon>Eurotiales</taxon>
        <taxon>Aspergillaceae</taxon>
        <taxon>Aspergillus</taxon>
        <taxon>Aspergillus subgen. Circumdati</taxon>
    </lineage>
</organism>
<evidence type="ECO:0000256" key="1">
    <source>
        <dbReference type="SAM" id="Phobius"/>
    </source>
</evidence>
<reference evidence="2 3" key="1">
    <citation type="submission" date="2019-04" db="EMBL/GenBank/DDBJ databases">
        <title>Friends and foes A comparative genomics study of 23 Aspergillus species from section Flavi.</title>
        <authorList>
            <consortium name="DOE Joint Genome Institute"/>
            <person name="Kjaerbolling I."/>
            <person name="Vesth T."/>
            <person name="Frisvad J.C."/>
            <person name="Nybo J.L."/>
            <person name="Theobald S."/>
            <person name="Kildgaard S."/>
            <person name="Isbrandt T."/>
            <person name="Kuo A."/>
            <person name="Sato A."/>
            <person name="Lyhne E.K."/>
            <person name="Kogle M.E."/>
            <person name="Wiebenga A."/>
            <person name="Kun R.S."/>
            <person name="Lubbers R.J."/>
            <person name="Makela M.R."/>
            <person name="Barry K."/>
            <person name="Chovatia M."/>
            <person name="Clum A."/>
            <person name="Daum C."/>
            <person name="Haridas S."/>
            <person name="He G."/>
            <person name="LaButti K."/>
            <person name="Lipzen A."/>
            <person name="Mondo S."/>
            <person name="Riley R."/>
            <person name="Salamov A."/>
            <person name="Simmons B.A."/>
            <person name="Magnuson J.K."/>
            <person name="Henrissat B."/>
            <person name="Mortensen U.H."/>
            <person name="Larsen T.O."/>
            <person name="Devries R.P."/>
            <person name="Grigoriev I.V."/>
            <person name="Machida M."/>
            <person name="Baker S.E."/>
            <person name="Andersen M.R."/>
        </authorList>
    </citation>
    <scope>NUCLEOTIDE SEQUENCE [LARGE SCALE GENOMIC DNA]</scope>
    <source>
        <strain evidence="2 3">CBS 151.66</strain>
    </source>
</reference>
<dbReference type="EMBL" id="ML732264">
    <property type="protein sequence ID" value="KAB8071744.1"/>
    <property type="molecule type" value="Genomic_DNA"/>
</dbReference>
<accession>A0A5N5WWZ5</accession>
<gene>
    <name evidence="2" type="ORF">BDV29DRAFT_159162</name>
</gene>
<name>A0A5N5WWZ5_9EURO</name>
<dbReference type="AlphaFoldDB" id="A0A5N5WWZ5"/>
<dbReference type="Proteomes" id="UP000326565">
    <property type="component" value="Unassembled WGS sequence"/>
</dbReference>
<evidence type="ECO:0000313" key="3">
    <source>
        <dbReference type="Proteomes" id="UP000326565"/>
    </source>
</evidence>
<keyword evidence="1" id="KW-1133">Transmembrane helix</keyword>
<dbReference type="OrthoDB" id="440553at2759"/>